<feature type="non-terminal residue" evidence="2">
    <location>
        <position position="1"/>
    </location>
</feature>
<dbReference type="InterPro" id="IPR044855">
    <property type="entry name" value="CoA-Trfase_III_dom3_sf"/>
</dbReference>
<dbReference type="PANTHER" id="PTHR48207">
    <property type="entry name" value="SUCCINATE--HYDROXYMETHYLGLUTARATE COA-TRANSFERASE"/>
    <property type="match status" value="1"/>
</dbReference>
<organism evidence="2 3">
    <name type="scientific">Streptomyces chiangmaiensis</name>
    <dbReference type="NCBI Taxonomy" id="766497"/>
    <lineage>
        <taxon>Bacteria</taxon>
        <taxon>Bacillati</taxon>
        <taxon>Actinomycetota</taxon>
        <taxon>Actinomycetes</taxon>
        <taxon>Kitasatosporales</taxon>
        <taxon>Streptomycetaceae</taxon>
        <taxon>Streptomyces</taxon>
    </lineage>
</organism>
<keyword evidence="3" id="KW-1185">Reference proteome</keyword>
<protein>
    <submittedName>
        <fullName evidence="2">CaiB/BaiF CoA-transferase family protein</fullName>
    </submittedName>
</protein>
<evidence type="ECO:0000313" key="2">
    <source>
        <dbReference type="EMBL" id="MED7828069.1"/>
    </source>
</evidence>
<proteinExistence type="predicted"/>
<dbReference type="InterPro" id="IPR023606">
    <property type="entry name" value="CoA-Trfase_III_dom_1_sf"/>
</dbReference>
<dbReference type="EMBL" id="JAYWVC010000308">
    <property type="protein sequence ID" value="MED7828069.1"/>
    <property type="molecule type" value="Genomic_DNA"/>
</dbReference>
<gene>
    <name evidence="2" type="ORF">VXC91_40855</name>
</gene>
<reference evidence="2" key="1">
    <citation type="submission" date="2024-01" db="EMBL/GenBank/DDBJ databases">
        <title>First draft genome sequence data of TA4-1, the type strain of Gram-positive actinobacterium Streptomyces chiangmaiensis.</title>
        <authorList>
            <person name="Yasawong M."/>
            <person name="Nantapong N."/>
        </authorList>
    </citation>
    <scope>NUCLEOTIDE SEQUENCE</scope>
    <source>
        <strain evidence="2">TA4-1</strain>
    </source>
</reference>
<dbReference type="InterPro" id="IPR003673">
    <property type="entry name" value="CoA-Trfase_fam_III"/>
</dbReference>
<evidence type="ECO:0000256" key="1">
    <source>
        <dbReference type="ARBA" id="ARBA00022679"/>
    </source>
</evidence>
<accession>A0ABU7FYB4</accession>
<evidence type="ECO:0000313" key="3">
    <source>
        <dbReference type="Proteomes" id="UP001333996"/>
    </source>
</evidence>
<dbReference type="Gene3D" id="3.30.1540.10">
    <property type="entry name" value="formyl-coa transferase, domain 3"/>
    <property type="match status" value="1"/>
</dbReference>
<dbReference type="Proteomes" id="UP001333996">
    <property type="component" value="Unassembled WGS sequence"/>
</dbReference>
<sequence length="392" mass="42261">FIAAPAAATMLSDFGADVIKIEPPGQGDPQRLLSFVPPSPQAHANYGWHLANRNKRGMVINLKSPATTEVLQRLVEWADVVITNFPHGTREKLHLGYEEVSGWNPKVVYADLTGFGDAGADARLPGFDLTAFWSRSGLLASTRDAGAAPTVPVWGSGDYTTATAIYGAIVTGLYHRERTGRGISVGTSLLATGVWATGTLVAGALAGGTPFELHDRTAPVNALTNPYRTADGRWFMLAMGIAHWPALARAIGHPELIEDPRFADAENFTKHAAALTELLDTEFRSRPFSEWKDALDRERVTYGLIQTPEEAAQDPQLRANDIVVPLEGVSELDYTINSPVNVRGIPKVPAKRAPDLGEHNDEILAELGYSPAETARLRAQGAIPDTTEEKAA</sequence>
<dbReference type="RefSeq" id="WP_329512431.1">
    <property type="nucleotide sequence ID" value="NZ_JAYWVC010000308.1"/>
</dbReference>
<comment type="caution">
    <text evidence="2">The sequence shown here is derived from an EMBL/GenBank/DDBJ whole genome shotgun (WGS) entry which is preliminary data.</text>
</comment>
<dbReference type="SUPFAM" id="SSF89796">
    <property type="entry name" value="CoA-transferase family III (CaiB/BaiF)"/>
    <property type="match status" value="1"/>
</dbReference>
<dbReference type="InterPro" id="IPR050483">
    <property type="entry name" value="CoA-transferase_III_domain"/>
</dbReference>
<dbReference type="Gene3D" id="3.40.50.10540">
    <property type="entry name" value="Crotonobetainyl-coa:carnitine coa-transferase, domain 1"/>
    <property type="match status" value="1"/>
</dbReference>
<dbReference type="Pfam" id="PF02515">
    <property type="entry name" value="CoA_transf_3"/>
    <property type="match status" value="1"/>
</dbReference>
<name>A0ABU7FYB4_9ACTN</name>
<dbReference type="PANTHER" id="PTHR48207:SF3">
    <property type="entry name" value="SUCCINATE--HYDROXYMETHYLGLUTARATE COA-TRANSFERASE"/>
    <property type="match status" value="1"/>
</dbReference>
<keyword evidence="1" id="KW-0808">Transferase</keyword>